<accession>A9NM49</accession>
<protein>
    <submittedName>
        <fullName evidence="2">Uncharacterized protein</fullName>
    </submittedName>
</protein>
<dbReference type="EMBL" id="EF082347">
    <property type="protein sequence ID" value="ABK21710.1"/>
    <property type="molecule type" value="mRNA"/>
</dbReference>
<reference evidence="2" key="1">
    <citation type="journal article" date="2008" name="BMC Genomics">
        <title>A conifer genomics resource of 200,000 spruce (Picea spp.) ESTs and 6,464 high-quality, sequence-finished full-length cDNAs for Sitka spruce (Picea sitchensis).</title>
        <authorList>
            <person name="Ralph S.G."/>
            <person name="Chun H.J."/>
            <person name="Kolosova N."/>
            <person name="Cooper D."/>
            <person name="Oddy C."/>
            <person name="Ritland C.E."/>
            <person name="Kirkpatrick R."/>
            <person name="Moore R."/>
            <person name="Barber S."/>
            <person name="Holt R.A."/>
            <person name="Jones S.J."/>
            <person name="Marra M.A."/>
            <person name="Douglas C.J."/>
            <person name="Ritland K."/>
            <person name="Bohlmann J."/>
        </authorList>
    </citation>
    <scope>NUCLEOTIDE SEQUENCE</scope>
    <source>
        <tissue evidence="2">Green portion of the leader tissue</tissue>
    </source>
</reference>
<dbReference type="AlphaFoldDB" id="A9NM49"/>
<sequence length="126" mass="14094">MAVAAFGKKIISILHPHIITSYSPSAATAVTSSISMRGRRISSQDSLISRLADELEDLAEERRIIMGAPDWIPFLPGSSYWLPDLEHYKTLLLKQQEEDEDEGKETMPPRDTSYLVLLESSSDSEN</sequence>
<feature type="region of interest" description="Disordered" evidence="1">
    <location>
        <begin position="96"/>
        <end position="126"/>
    </location>
</feature>
<evidence type="ECO:0000313" key="2">
    <source>
        <dbReference type="EMBL" id="ABK21710.1"/>
    </source>
</evidence>
<proteinExistence type="evidence at transcript level"/>
<organism evidence="2">
    <name type="scientific">Picea sitchensis</name>
    <name type="common">Sitka spruce</name>
    <name type="synonym">Pinus sitchensis</name>
    <dbReference type="NCBI Taxonomy" id="3332"/>
    <lineage>
        <taxon>Eukaryota</taxon>
        <taxon>Viridiplantae</taxon>
        <taxon>Streptophyta</taxon>
        <taxon>Embryophyta</taxon>
        <taxon>Tracheophyta</taxon>
        <taxon>Spermatophyta</taxon>
        <taxon>Pinopsida</taxon>
        <taxon>Pinidae</taxon>
        <taxon>Conifers I</taxon>
        <taxon>Pinales</taxon>
        <taxon>Pinaceae</taxon>
        <taxon>Picea</taxon>
    </lineage>
</organism>
<evidence type="ECO:0000256" key="1">
    <source>
        <dbReference type="SAM" id="MobiDB-lite"/>
    </source>
</evidence>
<name>A9NM49_PICSI</name>